<gene>
    <name evidence="1" type="ORF">G0Q06_13060</name>
</gene>
<dbReference type="EMBL" id="JAAGNX010000003">
    <property type="protein sequence ID" value="NDV63388.1"/>
    <property type="molecule type" value="Genomic_DNA"/>
</dbReference>
<protein>
    <submittedName>
        <fullName evidence="1">Uncharacterized protein</fullName>
    </submittedName>
</protein>
<evidence type="ECO:0000313" key="1">
    <source>
        <dbReference type="EMBL" id="NDV63388.1"/>
    </source>
</evidence>
<name>A0A6B2M347_9BACT</name>
<dbReference type="AlphaFoldDB" id="A0A6B2M347"/>
<reference evidence="1 2" key="1">
    <citation type="submission" date="2020-02" db="EMBL/GenBank/DDBJ databases">
        <title>Albibacoteraceae fam. nov., the first described family within the subdivision 4 Verrucomicrobia.</title>
        <authorList>
            <person name="Xi F."/>
        </authorList>
    </citation>
    <scope>NUCLEOTIDE SEQUENCE [LARGE SCALE GENOMIC DNA]</scope>
    <source>
        <strain evidence="1 2">CK1056</strain>
    </source>
</reference>
<organism evidence="1 2">
    <name type="scientific">Oceanipulchritudo coccoides</name>
    <dbReference type="NCBI Taxonomy" id="2706888"/>
    <lineage>
        <taxon>Bacteria</taxon>
        <taxon>Pseudomonadati</taxon>
        <taxon>Verrucomicrobiota</taxon>
        <taxon>Opitutia</taxon>
        <taxon>Puniceicoccales</taxon>
        <taxon>Oceanipulchritudinaceae</taxon>
        <taxon>Oceanipulchritudo</taxon>
    </lineage>
</organism>
<accession>A0A6B2M347</accession>
<dbReference type="Proteomes" id="UP000478417">
    <property type="component" value="Unassembled WGS sequence"/>
</dbReference>
<keyword evidence="2" id="KW-1185">Reference proteome</keyword>
<comment type="caution">
    <text evidence="1">The sequence shown here is derived from an EMBL/GenBank/DDBJ whole genome shotgun (WGS) entry which is preliminary data.</text>
</comment>
<evidence type="ECO:0000313" key="2">
    <source>
        <dbReference type="Proteomes" id="UP000478417"/>
    </source>
</evidence>
<sequence length="189" mass="20451">MVYLKINDPLLAQRGQKVEGGLYSRPTDAAGEFGQHSALVIYPTDPEAVDAMLAEYGYDPLVDAGGKAHLIIAGYKEGSNLVAKVNYDRDSPAVYADLTKVADIRTPAGMSELTYISNALSGVSNFNSAGFTYHPIPNFFLGQQRYGNCNSFSSGLIRHSGGNGTISKWYGSVNQYPGFFSPAPSRFYK</sequence>
<proteinExistence type="predicted"/>